<name>A0A516G8H4_9MICO</name>
<dbReference type="InterPro" id="IPR029068">
    <property type="entry name" value="Glyas_Bleomycin-R_OHBP_Dase"/>
</dbReference>
<dbReference type="Gene3D" id="3.10.180.10">
    <property type="entry name" value="2,3-Dihydroxybiphenyl 1,2-Dioxygenase, domain 1"/>
    <property type="match status" value="1"/>
</dbReference>
<evidence type="ECO:0000259" key="1">
    <source>
        <dbReference type="Pfam" id="PF13468"/>
    </source>
</evidence>
<sequence>MRAQIDHVILGGPDLSELEEYAESHLGVTPQPGGAHPGLGTRNSLVGLGGRRYLELVAPDPDQPDPGRPRPFRVDELREPTPVGWALQASGLDDQVAHARGRGVDPGDPRAMSRHTPDGTELSWQLTSVDTDMQGMVPFLIDWGDTAHPSVGLPAVKLVSVRFRHPEVARLRSTLEALQAPRGPIQLRVGEPSRMSLVIDTGDQEVILG</sequence>
<dbReference type="SUPFAM" id="SSF54593">
    <property type="entry name" value="Glyoxalase/Bleomycin resistance protein/Dihydroxybiphenyl dioxygenase"/>
    <property type="match status" value="1"/>
</dbReference>
<gene>
    <name evidence="2" type="ORF">FNH13_05010</name>
</gene>
<dbReference type="InterPro" id="IPR025870">
    <property type="entry name" value="Glyoxalase-like_dom"/>
</dbReference>
<accession>A0A516G8H4</accession>
<dbReference type="RefSeq" id="WP_143782459.1">
    <property type="nucleotide sequence ID" value="NZ_CP041616.1"/>
</dbReference>
<dbReference type="OrthoDB" id="3227561at2"/>
<reference evidence="2 3" key="1">
    <citation type="submission" date="2019-07" db="EMBL/GenBank/DDBJ databases">
        <title>complete genome sequencing of Ornithinimicrobium sp. H23M54.</title>
        <authorList>
            <person name="Bae J.-W."/>
            <person name="Lee S.-Y."/>
        </authorList>
    </citation>
    <scope>NUCLEOTIDE SEQUENCE [LARGE SCALE GENOMIC DNA]</scope>
    <source>
        <strain evidence="2 3">H23M54</strain>
    </source>
</reference>
<dbReference type="KEGG" id="orz:FNH13_05010"/>
<dbReference type="PANTHER" id="PTHR40265:SF1">
    <property type="entry name" value="GLYOXALASE-LIKE DOMAIN-CONTAINING PROTEIN"/>
    <property type="match status" value="1"/>
</dbReference>
<dbReference type="Pfam" id="PF13468">
    <property type="entry name" value="Glyoxalase_3"/>
    <property type="match status" value="1"/>
</dbReference>
<dbReference type="Proteomes" id="UP000315395">
    <property type="component" value="Chromosome"/>
</dbReference>
<dbReference type="PANTHER" id="PTHR40265">
    <property type="entry name" value="BLL2707 PROTEIN"/>
    <property type="match status" value="1"/>
</dbReference>
<feature type="domain" description="Glyoxalase-like" evidence="1">
    <location>
        <begin position="5"/>
        <end position="178"/>
    </location>
</feature>
<evidence type="ECO:0000313" key="3">
    <source>
        <dbReference type="Proteomes" id="UP000315395"/>
    </source>
</evidence>
<keyword evidence="3" id="KW-1185">Reference proteome</keyword>
<proteinExistence type="predicted"/>
<dbReference type="AlphaFoldDB" id="A0A516G8H4"/>
<organism evidence="2 3">
    <name type="scientific">Ornithinimicrobium ciconiae</name>
    <dbReference type="NCBI Taxonomy" id="2594265"/>
    <lineage>
        <taxon>Bacteria</taxon>
        <taxon>Bacillati</taxon>
        <taxon>Actinomycetota</taxon>
        <taxon>Actinomycetes</taxon>
        <taxon>Micrococcales</taxon>
        <taxon>Ornithinimicrobiaceae</taxon>
        <taxon>Ornithinimicrobium</taxon>
    </lineage>
</organism>
<evidence type="ECO:0000313" key="2">
    <source>
        <dbReference type="EMBL" id="QDO87782.1"/>
    </source>
</evidence>
<dbReference type="EMBL" id="CP041616">
    <property type="protein sequence ID" value="QDO87782.1"/>
    <property type="molecule type" value="Genomic_DNA"/>
</dbReference>
<protein>
    <submittedName>
        <fullName evidence="2">VOC family protein</fullName>
    </submittedName>
</protein>